<reference evidence="14" key="1">
    <citation type="submission" date="2023-05" db="EMBL/GenBank/DDBJ databases">
        <title>High-quality long-read genome of Scophthalmus maximus.</title>
        <authorList>
            <person name="Lien S."/>
            <person name="Martinez P."/>
        </authorList>
    </citation>
    <scope>NUCLEOTIDE SEQUENCE [LARGE SCALE GENOMIC DNA]</scope>
</reference>
<keyword evidence="4" id="KW-0732">Signal</keyword>
<dbReference type="GO" id="GO:0042130">
    <property type="term" value="P:negative regulation of T cell proliferation"/>
    <property type="evidence" value="ECO:0007669"/>
    <property type="project" value="TreeGrafter"/>
</dbReference>
<dbReference type="GO" id="GO:0042102">
    <property type="term" value="P:positive regulation of T cell proliferation"/>
    <property type="evidence" value="ECO:0007669"/>
    <property type="project" value="TreeGrafter"/>
</dbReference>
<keyword evidence="10" id="KW-0393">Immunoglobulin domain</keyword>
<dbReference type="SUPFAM" id="SSF48726">
    <property type="entry name" value="Immunoglobulin"/>
    <property type="match status" value="1"/>
</dbReference>
<evidence type="ECO:0000256" key="8">
    <source>
        <dbReference type="ARBA" id="ARBA00023170"/>
    </source>
</evidence>
<dbReference type="SMART" id="SM00406">
    <property type="entry name" value="IGv"/>
    <property type="match status" value="1"/>
</dbReference>
<dbReference type="PANTHER" id="PTHR25466">
    <property type="entry name" value="T-LYMPHOCYTE ACTIVATION ANTIGEN"/>
    <property type="match status" value="1"/>
</dbReference>
<protein>
    <recommendedName>
        <fullName evidence="13">Ig-like domain-containing protein</fullName>
    </recommendedName>
</protein>
<dbReference type="PROSITE" id="PS51450">
    <property type="entry name" value="LRR"/>
    <property type="match status" value="1"/>
</dbReference>
<evidence type="ECO:0000256" key="7">
    <source>
        <dbReference type="ARBA" id="ARBA00023157"/>
    </source>
</evidence>
<keyword evidence="7" id="KW-1015">Disulfide bond</keyword>
<evidence type="ECO:0000313" key="14">
    <source>
        <dbReference type="Ensembl" id="ENSSMAP00000046129.1"/>
    </source>
</evidence>
<keyword evidence="3 12" id="KW-0812">Transmembrane</keyword>
<accession>A0A8D3CFS1</accession>
<feature type="transmembrane region" description="Helical" evidence="12">
    <location>
        <begin position="141"/>
        <end position="164"/>
    </location>
</feature>
<feature type="domain" description="Ig-like" evidence="13">
    <location>
        <begin position="8"/>
        <end position="127"/>
    </location>
</feature>
<organism evidence="14 15">
    <name type="scientific">Scophthalmus maximus</name>
    <name type="common">Turbot</name>
    <name type="synonym">Psetta maxima</name>
    <dbReference type="NCBI Taxonomy" id="52904"/>
    <lineage>
        <taxon>Eukaryota</taxon>
        <taxon>Metazoa</taxon>
        <taxon>Chordata</taxon>
        <taxon>Craniata</taxon>
        <taxon>Vertebrata</taxon>
        <taxon>Euteleostomi</taxon>
        <taxon>Actinopterygii</taxon>
        <taxon>Neopterygii</taxon>
        <taxon>Teleostei</taxon>
        <taxon>Neoteleostei</taxon>
        <taxon>Acanthomorphata</taxon>
        <taxon>Carangaria</taxon>
        <taxon>Pleuronectiformes</taxon>
        <taxon>Pleuronectoidei</taxon>
        <taxon>Scophthalmidae</taxon>
        <taxon>Scophthalmus</taxon>
    </lineage>
</organism>
<dbReference type="InterPro" id="IPR013783">
    <property type="entry name" value="Ig-like_fold"/>
</dbReference>
<evidence type="ECO:0000256" key="6">
    <source>
        <dbReference type="ARBA" id="ARBA00023136"/>
    </source>
</evidence>
<comment type="subcellular location">
    <subcellularLocation>
        <location evidence="1">Cell membrane</location>
        <topology evidence="1">Single-pass type I membrane protein</topology>
    </subcellularLocation>
</comment>
<evidence type="ECO:0000256" key="12">
    <source>
        <dbReference type="SAM" id="Phobius"/>
    </source>
</evidence>
<dbReference type="GO" id="GO:0009897">
    <property type="term" value="C:external side of plasma membrane"/>
    <property type="evidence" value="ECO:0007669"/>
    <property type="project" value="TreeGrafter"/>
</dbReference>
<evidence type="ECO:0000256" key="11">
    <source>
        <dbReference type="SAM" id="MobiDB-lite"/>
    </source>
</evidence>
<dbReference type="GO" id="GO:0006955">
    <property type="term" value="P:immune response"/>
    <property type="evidence" value="ECO:0007669"/>
    <property type="project" value="TreeGrafter"/>
</dbReference>
<keyword evidence="8" id="KW-0675">Receptor</keyword>
<dbReference type="Proteomes" id="UP000694558">
    <property type="component" value="Chromosome 10"/>
</dbReference>
<reference evidence="14" key="2">
    <citation type="submission" date="2025-08" db="UniProtKB">
        <authorList>
            <consortium name="Ensembl"/>
        </authorList>
    </citation>
    <scope>IDENTIFICATION</scope>
</reference>
<evidence type="ECO:0000256" key="2">
    <source>
        <dbReference type="ARBA" id="ARBA00022475"/>
    </source>
</evidence>
<proteinExistence type="predicted"/>
<sequence>NQTSSDKPTVRFPTCQNTRQTQRSTGRWNTDERCVLPCTFTPGREAEIHWYHLKEGIILVHSYYKDQDQLSRQNQRFRGRTSLFRDKVSGGNTSLQLTGLQLQDQGRYKCLTSTIGGGYKESIINLNAADTFKSLNTSDDVALIGGVVLVLIIAALVVVVAIVYKRRKRMKRKRQTELSTIVCRYSQLSYCRLSEISCSSLASALKSNSSHLRQLDLSYNQLQDSGVKELCGFLESPHCRLETLGSDTMFTLYIVINNSGVLVSLYVSGDHLTKCVQLVHELNSALSQTGQTRNF</sequence>
<dbReference type="SMART" id="SM00368">
    <property type="entry name" value="LRR_RI"/>
    <property type="match status" value="1"/>
</dbReference>
<dbReference type="InterPro" id="IPR003599">
    <property type="entry name" value="Ig_sub"/>
</dbReference>
<dbReference type="Gene3D" id="3.80.10.10">
    <property type="entry name" value="Ribonuclease Inhibitor"/>
    <property type="match status" value="1"/>
</dbReference>
<dbReference type="InterPro" id="IPR036179">
    <property type="entry name" value="Ig-like_dom_sf"/>
</dbReference>
<dbReference type="Ensembl" id="ENSSMAT00000039266.1">
    <property type="protein sequence ID" value="ENSSMAP00000046129.1"/>
    <property type="gene ID" value="ENSSMAG00000018134.2"/>
</dbReference>
<dbReference type="GO" id="GO:0007166">
    <property type="term" value="P:cell surface receptor signaling pathway"/>
    <property type="evidence" value="ECO:0007669"/>
    <property type="project" value="TreeGrafter"/>
</dbReference>
<evidence type="ECO:0000256" key="10">
    <source>
        <dbReference type="ARBA" id="ARBA00023319"/>
    </source>
</evidence>
<dbReference type="Gene3D" id="2.60.40.10">
    <property type="entry name" value="Immunoglobulins"/>
    <property type="match status" value="1"/>
</dbReference>
<feature type="compositionally biased region" description="Polar residues" evidence="11">
    <location>
        <begin position="14"/>
        <end position="24"/>
    </location>
</feature>
<dbReference type="AlphaFoldDB" id="A0A8D3CFS1"/>
<feature type="region of interest" description="Disordered" evidence="11">
    <location>
        <begin position="1"/>
        <end position="24"/>
    </location>
</feature>
<evidence type="ECO:0000256" key="3">
    <source>
        <dbReference type="ARBA" id="ARBA00022692"/>
    </source>
</evidence>
<dbReference type="GO" id="GO:0071222">
    <property type="term" value="P:cellular response to lipopolysaccharide"/>
    <property type="evidence" value="ECO:0007669"/>
    <property type="project" value="TreeGrafter"/>
</dbReference>
<evidence type="ECO:0000313" key="15">
    <source>
        <dbReference type="Proteomes" id="UP000694558"/>
    </source>
</evidence>
<dbReference type="Pfam" id="PF07686">
    <property type="entry name" value="V-set"/>
    <property type="match status" value="1"/>
</dbReference>
<keyword evidence="2" id="KW-1003">Cell membrane</keyword>
<dbReference type="InterPro" id="IPR013106">
    <property type="entry name" value="Ig_V-set"/>
</dbReference>
<dbReference type="PROSITE" id="PS50835">
    <property type="entry name" value="IG_LIKE"/>
    <property type="match status" value="1"/>
</dbReference>
<dbReference type="FunFam" id="2.60.40.10:FF:000142">
    <property type="entry name" value="V-set domain-containing T-cell activation inhibitor 1"/>
    <property type="match status" value="1"/>
</dbReference>
<keyword evidence="6 12" id="KW-0472">Membrane</keyword>
<dbReference type="InterPro" id="IPR007110">
    <property type="entry name" value="Ig-like_dom"/>
</dbReference>
<dbReference type="SMART" id="SM00409">
    <property type="entry name" value="IG"/>
    <property type="match status" value="1"/>
</dbReference>
<evidence type="ECO:0000256" key="1">
    <source>
        <dbReference type="ARBA" id="ARBA00004251"/>
    </source>
</evidence>
<evidence type="ECO:0000256" key="5">
    <source>
        <dbReference type="ARBA" id="ARBA00022989"/>
    </source>
</evidence>
<evidence type="ECO:0000259" key="13">
    <source>
        <dbReference type="PROSITE" id="PS50835"/>
    </source>
</evidence>
<dbReference type="GeneTree" id="ENSGT01150000287022"/>
<dbReference type="InterPro" id="IPR051713">
    <property type="entry name" value="T-cell_Activation_Regulation"/>
</dbReference>
<dbReference type="InterPro" id="IPR032675">
    <property type="entry name" value="LRR_dom_sf"/>
</dbReference>
<keyword evidence="5 12" id="KW-1133">Transmembrane helix</keyword>
<evidence type="ECO:0000256" key="9">
    <source>
        <dbReference type="ARBA" id="ARBA00023180"/>
    </source>
</evidence>
<dbReference type="Pfam" id="PF13516">
    <property type="entry name" value="LRR_6"/>
    <property type="match status" value="1"/>
</dbReference>
<dbReference type="PANTHER" id="PTHR25466:SF14">
    <property type="entry name" value="BUTYROPHILIN SUBFAMILY 2 MEMBER A2-LIKE-RELATED"/>
    <property type="match status" value="1"/>
</dbReference>
<dbReference type="SUPFAM" id="SSF52047">
    <property type="entry name" value="RNI-like"/>
    <property type="match status" value="1"/>
</dbReference>
<dbReference type="InterPro" id="IPR001611">
    <property type="entry name" value="Leu-rich_rpt"/>
</dbReference>
<evidence type="ECO:0000256" key="4">
    <source>
        <dbReference type="ARBA" id="ARBA00022729"/>
    </source>
</evidence>
<keyword evidence="9" id="KW-0325">Glycoprotein</keyword>
<name>A0A8D3CFS1_SCOMX</name>
<dbReference type="GO" id="GO:0031295">
    <property type="term" value="P:T cell costimulation"/>
    <property type="evidence" value="ECO:0007669"/>
    <property type="project" value="TreeGrafter"/>
</dbReference>